<dbReference type="SMART" id="SM00226">
    <property type="entry name" value="LMWPc"/>
    <property type="match status" value="1"/>
</dbReference>
<dbReference type="eggNOG" id="COG0394">
    <property type="taxonomic scope" value="Bacteria"/>
</dbReference>
<evidence type="ECO:0000313" key="8">
    <source>
        <dbReference type="Proteomes" id="UP000000492"/>
    </source>
</evidence>
<dbReference type="SUPFAM" id="SSF52788">
    <property type="entry name" value="Phosphotyrosine protein phosphatases I"/>
    <property type="match status" value="1"/>
</dbReference>
<name>F8DZM3_CORRG</name>
<comment type="similarity">
    <text evidence="1">Belongs to the low molecular weight phosphotyrosine protein phosphatase family.</text>
</comment>
<dbReference type="InterPro" id="IPR017867">
    <property type="entry name" value="Tyr_phospatase_low_mol_wt"/>
</dbReference>
<dbReference type="Pfam" id="PF01451">
    <property type="entry name" value="LMWPc"/>
    <property type="match status" value="1"/>
</dbReference>
<reference evidence="7 8" key="1">
    <citation type="journal article" date="2012" name="BMC Genomics">
        <title>Complete genome sequence, lifestyle, and multi-drug resistance of the human pathogen Corynebacterium resistens DSM 45100 isolated from blood samples of a leukemia patient.</title>
        <authorList>
            <person name="Schroder J."/>
            <person name="Maus I."/>
            <person name="Meyer K."/>
            <person name="Wordemann S."/>
            <person name="Blom J."/>
            <person name="Jaenicke S."/>
            <person name="Schneider J."/>
            <person name="Trost E."/>
            <person name="Tauch A."/>
        </authorList>
    </citation>
    <scope>NUCLEOTIDE SEQUENCE [LARGE SCALE GENOMIC DNA]</scope>
    <source>
        <strain evidence="8">DSM 45100 / JCM 12819 / CCUG 50093 / GTC 2026 / SICGH 158</strain>
    </source>
</reference>
<dbReference type="PANTHER" id="PTHR11717:SF7">
    <property type="entry name" value="LOW MOLECULAR WEIGHT PHOSPHOTYROSINE PROTEIN PHOSPHATASE"/>
    <property type="match status" value="1"/>
</dbReference>
<keyword evidence="4" id="KW-0904">Protein phosphatase</keyword>
<dbReference type="Gene3D" id="3.40.50.2300">
    <property type="match status" value="1"/>
</dbReference>
<dbReference type="CDD" id="cd16343">
    <property type="entry name" value="LMWPTP"/>
    <property type="match status" value="1"/>
</dbReference>
<dbReference type="InterPro" id="IPR036196">
    <property type="entry name" value="Ptyr_pPase_sf"/>
</dbReference>
<dbReference type="Proteomes" id="UP000000492">
    <property type="component" value="Chromosome"/>
</dbReference>
<dbReference type="InterPro" id="IPR050438">
    <property type="entry name" value="LMW_PTPase"/>
</dbReference>
<dbReference type="InterPro" id="IPR023485">
    <property type="entry name" value="Ptyr_pPase"/>
</dbReference>
<evidence type="ECO:0000256" key="4">
    <source>
        <dbReference type="ARBA" id="ARBA00022912"/>
    </source>
</evidence>
<keyword evidence="8" id="KW-1185">Reference proteome</keyword>
<evidence type="ECO:0000256" key="1">
    <source>
        <dbReference type="ARBA" id="ARBA00011063"/>
    </source>
</evidence>
<feature type="active site" description="Proton donor" evidence="5">
    <location>
        <position position="132"/>
    </location>
</feature>
<evidence type="ECO:0000256" key="2">
    <source>
        <dbReference type="ARBA" id="ARBA00013064"/>
    </source>
</evidence>
<feature type="domain" description="Phosphotyrosine protein phosphatase I" evidence="6">
    <location>
        <begin position="4"/>
        <end position="161"/>
    </location>
</feature>
<feature type="active site" description="Nucleophile" evidence="5">
    <location>
        <position position="10"/>
    </location>
</feature>
<gene>
    <name evidence="7" type="primary">ptpA</name>
    <name evidence="7" type="ordered locus">CRES_0714</name>
</gene>
<dbReference type="PRINTS" id="PR00719">
    <property type="entry name" value="LMWPTPASE"/>
</dbReference>
<dbReference type="HOGENOM" id="CLU_071415_2_1_11"/>
<dbReference type="GO" id="GO:0004725">
    <property type="term" value="F:protein tyrosine phosphatase activity"/>
    <property type="evidence" value="ECO:0007669"/>
    <property type="project" value="UniProtKB-EC"/>
</dbReference>
<keyword evidence="3 7" id="KW-0378">Hydrolase</keyword>
<protein>
    <recommendedName>
        <fullName evidence="2">protein-tyrosine-phosphatase</fullName>
        <ecNumber evidence="2">3.1.3.48</ecNumber>
    </recommendedName>
</protein>
<dbReference type="STRING" id="662755.CRES_0714"/>
<proteinExistence type="inferred from homology"/>
<organism evidence="7 8">
    <name type="scientific">Corynebacterium resistens (strain DSM 45100 / JCM 12819 / GTC 2026 / SICGH 158)</name>
    <dbReference type="NCBI Taxonomy" id="662755"/>
    <lineage>
        <taxon>Bacteria</taxon>
        <taxon>Bacillati</taxon>
        <taxon>Actinomycetota</taxon>
        <taxon>Actinomycetes</taxon>
        <taxon>Mycobacteriales</taxon>
        <taxon>Corynebacteriaceae</taxon>
        <taxon>Corynebacterium</taxon>
    </lineage>
</organism>
<dbReference type="AlphaFoldDB" id="F8DZM3"/>
<evidence type="ECO:0000259" key="6">
    <source>
        <dbReference type="SMART" id="SM00226"/>
    </source>
</evidence>
<dbReference type="EMBL" id="CP002857">
    <property type="protein sequence ID" value="AEI09071.1"/>
    <property type="molecule type" value="Genomic_DNA"/>
</dbReference>
<feature type="active site" evidence="5">
    <location>
        <position position="16"/>
    </location>
</feature>
<dbReference type="KEGG" id="crd:CRES_0714"/>
<dbReference type="PANTHER" id="PTHR11717">
    <property type="entry name" value="LOW MOLECULAR WEIGHT PROTEIN TYROSINE PHOSPHATASE"/>
    <property type="match status" value="1"/>
</dbReference>
<evidence type="ECO:0000313" key="7">
    <source>
        <dbReference type="EMBL" id="AEI09071.1"/>
    </source>
</evidence>
<evidence type="ECO:0000256" key="3">
    <source>
        <dbReference type="ARBA" id="ARBA00022801"/>
    </source>
</evidence>
<sequence length="167" mass="17805">MLGMKISVVCTGNICRSPMGEVMLRSALEDAGLANAVELNSCGLGGWHVGDGADRRAIAQLAQDGYDGTTHRAAQFGPAHADADMFLAMDHGHVHGLIDNGVDPEKIYLFRAFDPASHTGDIGDHDAPEVEDPYYGSDAGFATTAYEINNALPGITNFVRKRVESED</sequence>
<evidence type="ECO:0000256" key="5">
    <source>
        <dbReference type="PIRSR" id="PIRSR617867-1"/>
    </source>
</evidence>
<accession>F8DZM3</accession>
<dbReference type="EC" id="3.1.3.48" evidence="2"/>